<evidence type="ECO:0008006" key="3">
    <source>
        <dbReference type="Google" id="ProtNLM"/>
    </source>
</evidence>
<proteinExistence type="predicted"/>
<comment type="caution">
    <text evidence="1">The sequence shown here is derived from an EMBL/GenBank/DDBJ whole genome shotgun (WGS) entry which is preliminary data.</text>
</comment>
<dbReference type="AlphaFoldDB" id="A0AAW0B8V4"/>
<dbReference type="SUPFAM" id="SSF52047">
    <property type="entry name" value="RNI-like"/>
    <property type="match status" value="1"/>
</dbReference>
<dbReference type="PANTHER" id="PTHR38926:SF5">
    <property type="entry name" value="F-BOX AND LEUCINE-RICH REPEAT PROTEIN 6"/>
    <property type="match status" value="1"/>
</dbReference>
<dbReference type="Gene3D" id="3.80.10.10">
    <property type="entry name" value="Ribonuclease Inhibitor"/>
    <property type="match status" value="1"/>
</dbReference>
<reference evidence="1 2" key="1">
    <citation type="journal article" date="2024" name="J Genomics">
        <title>Draft genome sequencing and assembly of Favolaschia claudopus CIRM-BRFM 2984 isolated from oak limbs.</title>
        <authorList>
            <person name="Navarro D."/>
            <person name="Drula E."/>
            <person name="Chaduli D."/>
            <person name="Cazenave R."/>
            <person name="Ahrendt S."/>
            <person name="Wang J."/>
            <person name="Lipzen A."/>
            <person name="Daum C."/>
            <person name="Barry K."/>
            <person name="Grigoriev I.V."/>
            <person name="Favel A."/>
            <person name="Rosso M.N."/>
            <person name="Martin F."/>
        </authorList>
    </citation>
    <scope>NUCLEOTIDE SEQUENCE [LARGE SCALE GENOMIC DNA]</scope>
    <source>
        <strain evidence="1 2">CIRM-BRFM 2984</strain>
    </source>
</reference>
<protein>
    <recommendedName>
        <fullName evidence="3">F-box domain-containing protein</fullName>
    </recommendedName>
</protein>
<accession>A0AAW0B8V4</accession>
<evidence type="ECO:0000313" key="2">
    <source>
        <dbReference type="Proteomes" id="UP001362999"/>
    </source>
</evidence>
<keyword evidence="2" id="KW-1185">Reference proteome</keyword>
<organism evidence="1 2">
    <name type="scientific">Favolaschia claudopus</name>
    <dbReference type="NCBI Taxonomy" id="2862362"/>
    <lineage>
        <taxon>Eukaryota</taxon>
        <taxon>Fungi</taxon>
        <taxon>Dikarya</taxon>
        <taxon>Basidiomycota</taxon>
        <taxon>Agaricomycotina</taxon>
        <taxon>Agaricomycetes</taxon>
        <taxon>Agaricomycetidae</taxon>
        <taxon>Agaricales</taxon>
        <taxon>Marasmiineae</taxon>
        <taxon>Mycenaceae</taxon>
        <taxon>Favolaschia</taxon>
    </lineage>
</organism>
<dbReference type="Proteomes" id="UP001362999">
    <property type="component" value="Unassembled WGS sequence"/>
</dbReference>
<name>A0AAW0B8V4_9AGAR</name>
<sequence length="472" mass="52918">MSQVSSVTELRQDVDELDGTIEAEWAVLQDLRSRHQHAQNSSKLAAAIKAKRTLLRDLISQSRQARHKLNLCVDPMARLPLELRSLIFLRVLPVEPVVTPKAPPMVLLNVCRLWRDIALATPKLWCDIEMALPLGSKYSKLCEVWLSRARSMPLSVGLHGSMILQQNVLDLLVQYRHQLEHLTLFLSCARDSPRPGTISFGLIEGSCLPSLKTLSVDSDSNDSVFFAPGEWLKLWRAAPNLSSLSIQNTFHGAGVEGEDDGPLPPIALPSLNELRLGNLKNDAFGIYWEDRGSSVVLKFLTLPALHNLSLSFLDISAEAFISFLARSSSPLRSLDFAIPRFGWPVSEALRLIPTLTDLRLSAYSAHPTNLWNYPDRFLSFLQVMNSNPDLLPNLQRLTLLTCIPITIDYQQLLRMLTMHSKRLQCFKLCVYDFHSRSIDASLPNEVRSALLQLASGGMKIHITIGSEYEIQL</sequence>
<dbReference type="InterPro" id="IPR032675">
    <property type="entry name" value="LRR_dom_sf"/>
</dbReference>
<dbReference type="EMBL" id="JAWWNJ010000037">
    <property type="protein sequence ID" value="KAK7022415.1"/>
    <property type="molecule type" value="Genomic_DNA"/>
</dbReference>
<gene>
    <name evidence="1" type="ORF">R3P38DRAFT_2960898</name>
</gene>
<dbReference type="PANTHER" id="PTHR38926">
    <property type="entry name" value="F-BOX DOMAIN CONTAINING PROTEIN, EXPRESSED"/>
    <property type="match status" value="1"/>
</dbReference>
<evidence type="ECO:0000313" key="1">
    <source>
        <dbReference type="EMBL" id="KAK7022415.1"/>
    </source>
</evidence>